<proteinExistence type="predicted"/>
<keyword evidence="1" id="KW-1133">Transmembrane helix</keyword>
<keyword evidence="2" id="KW-1185">Reference proteome</keyword>
<reference evidence="3" key="1">
    <citation type="submission" date="2016-11" db="UniProtKB">
        <authorList>
            <consortium name="WormBaseParasite"/>
        </authorList>
    </citation>
    <scope>IDENTIFICATION</scope>
</reference>
<evidence type="ECO:0000313" key="2">
    <source>
        <dbReference type="Proteomes" id="UP000095281"/>
    </source>
</evidence>
<keyword evidence="1" id="KW-0472">Membrane</keyword>
<dbReference type="Proteomes" id="UP000095281">
    <property type="component" value="Unplaced"/>
</dbReference>
<evidence type="ECO:0000256" key="1">
    <source>
        <dbReference type="SAM" id="Phobius"/>
    </source>
</evidence>
<name>A0A1I8BJV8_MELHA</name>
<dbReference type="AlphaFoldDB" id="A0A1I8BJV8"/>
<evidence type="ECO:0000313" key="3">
    <source>
        <dbReference type="WBParaSite" id="MhA1_Contig289.frz3.gene2"/>
    </source>
</evidence>
<dbReference type="WBParaSite" id="MhA1_Contig289.frz3.gene2">
    <property type="protein sequence ID" value="MhA1_Contig289.frz3.gene2"/>
    <property type="gene ID" value="MhA1_Contig289.frz3.gene2"/>
</dbReference>
<feature type="transmembrane region" description="Helical" evidence="1">
    <location>
        <begin position="58"/>
        <end position="80"/>
    </location>
</feature>
<organism evidence="2 3">
    <name type="scientific">Meloidogyne hapla</name>
    <name type="common">Root-knot nematode worm</name>
    <dbReference type="NCBI Taxonomy" id="6305"/>
    <lineage>
        <taxon>Eukaryota</taxon>
        <taxon>Metazoa</taxon>
        <taxon>Ecdysozoa</taxon>
        <taxon>Nematoda</taxon>
        <taxon>Chromadorea</taxon>
        <taxon>Rhabditida</taxon>
        <taxon>Tylenchina</taxon>
        <taxon>Tylenchomorpha</taxon>
        <taxon>Tylenchoidea</taxon>
        <taxon>Meloidogynidae</taxon>
        <taxon>Meloidogyninae</taxon>
        <taxon>Meloidogyne</taxon>
    </lineage>
</organism>
<keyword evidence="1" id="KW-0812">Transmembrane</keyword>
<accession>A0A1I8BJV8</accession>
<protein>
    <submittedName>
        <fullName evidence="3">Uncharacterized protein</fullName>
    </submittedName>
</protein>
<sequence length="108" mass="12873">MSTTNLQQFNNNSCIIKNDDENNLNEKLNIKKRNKKNLNKNIKSSFPSISSSKLQQHLLPYCQLILIIYFIFLTQIISCYSKTYNRHLRRAIEYQHNNEIFRYQCPNG</sequence>